<dbReference type="GO" id="GO:0016236">
    <property type="term" value="P:macroautophagy"/>
    <property type="evidence" value="ECO:0007669"/>
    <property type="project" value="TreeGrafter"/>
</dbReference>
<accession>A0A066VLX7</accession>
<dbReference type="PANTHER" id="PTHR10900">
    <property type="entry name" value="PERIOSTIN-RELATED"/>
    <property type="match status" value="1"/>
</dbReference>
<dbReference type="HOGENOM" id="CLU_003373_0_0_1"/>
<dbReference type="FunCoup" id="A0A066VLX7">
    <property type="interactions" value="19"/>
</dbReference>
<dbReference type="InterPro" id="IPR036378">
    <property type="entry name" value="FAS1_dom_sf"/>
</dbReference>
<sequence>MLLRMAARWMAFALITARSGFAYHQKEQLFLIAPLQEQIPTEPHHGFGDLPQNRTVIDVLNASPDHLIFVRLLQRARLIPYINKLQEFDDENVGLTVLAPTDRVWPREFRAALGGDTSFTDEQVDAAIVNSLQMGSRDNIQEFLQDLLLYHFVNRSVVGDISESQWPARLLTTLQRPHDHITIGNRPDLMLEGQKILMRQNTSAVFFGWSYGNDTVWEMGSAIYVRMCSKGIVVALDRVLRPPPTLDVIVRTHPALEYMNQILSEDELVRVGKSPSTTAFLPTDGAFNALSPLERRYLEGPWAISRRDDVRVLAWHLTSSEHVLYGHRLQDREVVMALGGSHKISLEDGQIKIGSANVVETDILTANGVVHLVDSLLSPYHSPTLALTVEKVLLASNASHFVDLIHRAGLASYITRSPSPGDEDNDEATRRSPMTFLAPGDRAITQISSERGREELRGFLKYHFLGKAYSTHDLTDGMLLPTELQTSALQGASQRMPIHVHGSTLAQYPDISFGEASIVGEPIAVGKDRVFFISQFIEPPEEPMQVAVSTLTMSAFVAWIYSGAMEDQVSHTPALTGLFPSNKAFAQLGLLANFLLHVDNREALQSVLQYHLLRGVHYSDTIRGMHQPYDTLQGSTIDLSRSKTGNLSITSRSYLASVIQKDLLTSNGVIHQVDRLLLPLEMEVTIGDLLRASKLETMEELILLSNYSWILKAEGSYIVLAPSADGFGRTNLTKLRSDPFELDKFIGLHILQAERRPDHLDQHQPIALQDGATLSTLYPGKFSRLALRRLSHREDDSDSPRFQIGILGARGTSGDGHASAIISHGMQIRPANDTRPEGGVLVLASALDPYEPNWFFKWCWPAALAVFSLLSLSLLLFISGRYLIRKRRDASSAPLEGEEE</sequence>
<feature type="domain" description="FAS1" evidence="3">
    <location>
        <begin position="53"/>
        <end position="240"/>
    </location>
</feature>
<name>A0A066VLX7_TILAU</name>
<feature type="signal peptide" evidence="2">
    <location>
        <begin position="1"/>
        <end position="22"/>
    </location>
</feature>
<dbReference type="InParanoid" id="A0A066VLX7"/>
<dbReference type="OMA" id="PPYPPWM"/>
<dbReference type="InterPro" id="IPR050904">
    <property type="entry name" value="Adhesion/Biosynth-related"/>
</dbReference>
<dbReference type="AlphaFoldDB" id="A0A066VLX7"/>
<dbReference type="GeneID" id="25267254"/>
<keyword evidence="1" id="KW-0812">Transmembrane</keyword>
<dbReference type="EMBL" id="JMSN01000067">
    <property type="protein sequence ID" value="KDN42747.1"/>
    <property type="molecule type" value="Genomic_DNA"/>
</dbReference>
<evidence type="ECO:0000256" key="2">
    <source>
        <dbReference type="SAM" id="SignalP"/>
    </source>
</evidence>
<proteinExistence type="predicted"/>
<dbReference type="InterPro" id="IPR000782">
    <property type="entry name" value="FAS1_domain"/>
</dbReference>
<dbReference type="Pfam" id="PF02469">
    <property type="entry name" value="Fasciclin"/>
    <property type="match status" value="3"/>
</dbReference>
<organism evidence="4 5">
    <name type="scientific">Tilletiaria anomala (strain ATCC 24038 / CBS 436.72 / UBC 951)</name>
    <dbReference type="NCBI Taxonomy" id="1037660"/>
    <lineage>
        <taxon>Eukaryota</taxon>
        <taxon>Fungi</taxon>
        <taxon>Dikarya</taxon>
        <taxon>Basidiomycota</taxon>
        <taxon>Ustilaginomycotina</taxon>
        <taxon>Exobasidiomycetes</taxon>
        <taxon>Georgefischeriales</taxon>
        <taxon>Tilletiariaceae</taxon>
        <taxon>Tilletiaria</taxon>
    </lineage>
</organism>
<keyword evidence="1" id="KW-0472">Membrane</keyword>
<gene>
    <name evidence="4" type="ORF">K437DRAFT_295304</name>
</gene>
<evidence type="ECO:0000313" key="4">
    <source>
        <dbReference type="EMBL" id="KDN42747.1"/>
    </source>
</evidence>
<feature type="domain" description="FAS1" evidence="3">
    <location>
        <begin position="385"/>
        <end position="537"/>
    </location>
</feature>
<dbReference type="GO" id="GO:0005615">
    <property type="term" value="C:extracellular space"/>
    <property type="evidence" value="ECO:0007669"/>
    <property type="project" value="TreeGrafter"/>
</dbReference>
<evidence type="ECO:0000259" key="3">
    <source>
        <dbReference type="PROSITE" id="PS50213"/>
    </source>
</evidence>
<reference evidence="4 5" key="1">
    <citation type="submission" date="2014-05" db="EMBL/GenBank/DDBJ databases">
        <title>Draft genome sequence of a rare smut relative, Tilletiaria anomala UBC 951.</title>
        <authorList>
            <consortium name="DOE Joint Genome Institute"/>
            <person name="Toome M."/>
            <person name="Kuo A."/>
            <person name="Henrissat B."/>
            <person name="Lipzen A."/>
            <person name="Tritt A."/>
            <person name="Yoshinaga Y."/>
            <person name="Zane M."/>
            <person name="Barry K."/>
            <person name="Grigoriev I.V."/>
            <person name="Spatafora J.W."/>
            <person name="Aimea M.C."/>
        </authorList>
    </citation>
    <scope>NUCLEOTIDE SEQUENCE [LARGE SCALE GENOMIC DNA]</scope>
    <source>
        <strain evidence="4 5">UBC 951</strain>
    </source>
</reference>
<feature type="transmembrane region" description="Helical" evidence="1">
    <location>
        <begin position="854"/>
        <end position="878"/>
    </location>
</feature>
<dbReference type="PANTHER" id="PTHR10900:SF77">
    <property type="entry name" value="FI19380P1"/>
    <property type="match status" value="1"/>
</dbReference>
<keyword evidence="1" id="KW-1133">Transmembrane helix</keyword>
<evidence type="ECO:0000313" key="5">
    <source>
        <dbReference type="Proteomes" id="UP000027361"/>
    </source>
</evidence>
<keyword evidence="2" id="KW-0732">Signal</keyword>
<feature type="chain" id="PRO_5001632172" evidence="2">
    <location>
        <begin position="23"/>
        <end position="900"/>
    </location>
</feature>
<dbReference type="GO" id="GO:0000329">
    <property type="term" value="C:fungal-type vacuole membrane"/>
    <property type="evidence" value="ECO:0007669"/>
    <property type="project" value="TreeGrafter"/>
</dbReference>
<dbReference type="SUPFAM" id="SSF82153">
    <property type="entry name" value="FAS1 domain"/>
    <property type="match status" value="4"/>
</dbReference>
<evidence type="ECO:0000256" key="1">
    <source>
        <dbReference type="SAM" id="Phobius"/>
    </source>
</evidence>
<dbReference type="Proteomes" id="UP000027361">
    <property type="component" value="Unassembled WGS sequence"/>
</dbReference>
<dbReference type="SMART" id="SM00554">
    <property type="entry name" value="FAS1"/>
    <property type="match status" value="4"/>
</dbReference>
<dbReference type="OrthoDB" id="14252at2759"/>
<keyword evidence="5" id="KW-1185">Reference proteome</keyword>
<feature type="domain" description="FAS1" evidence="3">
    <location>
        <begin position="540"/>
        <end position="677"/>
    </location>
</feature>
<dbReference type="PROSITE" id="PS50213">
    <property type="entry name" value="FAS1"/>
    <property type="match status" value="4"/>
</dbReference>
<protein>
    <submittedName>
        <fullName evidence="4">Fasciclin-domain-containing protein</fullName>
    </submittedName>
</protein>
<feature type="domain" description="FAS1" evidence="3">
    <location>
        <begin position="243"/>
        <end position="377"/>
    </location>
</feature>
<dbReference type="STRING" id="1037660.A0A066VLX7"/>
<dbReference type="Gene3D" id="2.30.180.10">
    <property type="entry name" value="FAS1 domain"/>
    <property type="match status" value="4"/>
</dbReference>
<dbReference type="RefSeq" id="XP_013242171.1">
    <property type="nucleotide sequence ID" value="XM_013386717.1"/>
</dbReference>
<comment type="caution">
    <text evidence="4">The sequence shown here is derived from an EMBL/GenBank/DDBJ whole genome shotgun (WGS) entry which is preliminary data.</text>
</comment>